<name>C1GHW0_PARBD</name>
<accession>C1GHW0</accession>
<dbReference type="InParanoid" id="C1GHW0"/>
<reference evidence="1 2" key="1">
    <citation type="journal article" date="2011" name="PLoS Genet.">
        <title>Comparative genomic analysis of human fungal pathogens causing paracoccidioidomycosis.</title>
        <authorList>
            <person name="Desjardins C.A."/>
            <person name="Champion M.D."/>
            <person name="Holder J.W."/>
            <person name="Muszewska A."/>
            <person name="Goldberg J."/>
            <person name="Bailao A.M."/>
            <person name="Brigido M.M."/>
            <person name="Ferreira M.E."/>
            <person name="Garcia A.M."/>
            <person name="Grynberg M."/>
            <person name="Gujja S."/>
            <person name="Heiman D.I."/>
            <person name="Henn M.R."/>
            <person name="Kodira C.D."/>
            <person name="Leon-Narvaez H."/>
            <person name="Longo L.V."/>
            <person name="Ma L.J."/>
            <person name="Malavazi I."/>
            <person name="Matsuo A.L."/>
            <person name="Morais F.V."/>
            <person name="Pereira M."/>
            <person name="Rodriguez-Brito S."/>
            <person name="Sakthikumar S."/>
            <person name="Salem-Izacc S.M."/>
            <person name="Sykes S.M."/>
            <person name="Teixeira M.M."/>
            <person name="Vallejo M.C."/>
            <person name="Walter M.E."/>
            <person name="Yandava C."/>
            <person name="Young S."/>
            <person name="Zeng Q."/>
            <person name="Zucker J."/>
            <person name="Felipe M.S."/>
            <person name="Goldman G.H."/>
            <person name="Haas B.J."/>
            <person name="McEwen J.G."/>
            <person name="Nino-Vega G."/>
            <person name="Puccia R."/>
            <person name="San-Blas G."/>
            <person name="Soares C.M."/>
            <person name="Birren B.W."/>
            <person name="Cuomo C.A."/>
        </authorList>
    </citation>
    <scope>NUCLEOTIDE SEQUENCE [LARGE SCALE GENOMIC DNA]</scope>
    <source>
        <strain evidence="1 2">Pb18</strain>
    </source>
</reference>
<organism evidence="1 2">
    <name type="scientific">Paracoccidioides brasiliensis (strain Pb18)</name>
    <dbReference type="NCBI Taxonomy" id="502780"/>
    <lineage>
        <taxon>Eukaryota</taxon>
        <taxon>Fungi</taxon>
        <taxon>Dikarya</taxon>
        <taxon>Ascomycota</taxon>
        <taxon>Pezizomycotina</taxon>
        <taxon>Eurotiomycetes</taxon>
        <taxon>Eurotiomycetidae</taxon>
        <taxon>Onygenales</taxon>
        <taxon>Ajellomycetaceae</taxon>
        <taxon>Paracoccidioides</taxon>
    </lineage>
</organism>
<keyword evidence="2" id="KW-1185">Reference proteome</keyword>
<dbReference type="RefSeq" id="XP_010762111.1">
    <property type="nucleotide sequence ID" value="XM_010763809.1"/>
</dbReference>
<dbReference type="GeneID" id="22585472"/>
<evidence type="ECO:0000313" key="1">
    <source>
        <dbReference type="EMBL" id="EEH50767.2"/>
    </source>
</evidence>
<sequence>MSAATLYKILRMMFLKVMVISNTDDKNERQLKDLIINDKQVWINLIFLQSYRVCLWHLKHGLHLYIVYDLHEARD</sequence>
<dbReference type="Proteomes" id="UP000001628">
    <property type="component" value="Unassembled WGS sequence"/>
</dbReference>
<dbReference type="HOGENOM" id="CLU_2671733_0_0_1"/>
<dbReference type="AlphaFoldDB" id="C1GHW0"/>
<dbReference type="VEuPathDB" id="FungiDB:PADG_06846"/>
<dbReference type="KEGG" id="pbn:PADG_06846"/>
<proteinExistence type="predicted"/>
<evidence type="ECO:0000313" key="2">
    <source>
        <dbReference type="Proteomes" id="UP000001628"/>
    </source>
</evidence>
<protein>
    <submittedName>
        <fullName evidence="1">Uncharacterized protein</fullName>
    </submittedName>
</protein>
<gene>
    <name evidence="1" type="ORF">PADG_06846</name>
</gene>
<dbReference type="EMBL" id="KN275965">
    <property type="protein sequence ID" value="EEH50767.2"/>
    <property type="molecule type" value="Genomic_DNA"/>
</dbReference>